<dbReference type="Proteomes" id="UP000217726">
    <property type="component" value="Unassembled WGS sequence"/>
</dbReference>
<dbReference type="EMBL" id="RJJF01000002">
    <property type="protein sequence ID" value="RNI12285.1"/>
    <property type="molecule type" value="Genomic_DNA"/>
</dbReference>
<keyword evidence="1" id="KW-0051">Antiviral defense</keyword>
<reference evidence="7" key="2">
    <citation type="submission" date="2017-09" db="EMBL/GenBank/DDBJ databases">
        <authorList>
            <person name="Varghese N."/>
            <person name="Submissions S."/>
        </authorList>
    </citation>
    <scope>NUCLEOTIDE SEQUENCE [LARGE SCALE GENOMIC DNA]</scope>
    <source>
        <strain evidence="7">WG-1MB</strain>
    </source>
</reference>
<evidence type="ECO:0000313" key="9">
    <source>
        <dbReference type="Proteomes" id="UP000273978"/>
    </source>
</evidence>
<feature type="domain" description="CRISPR type III-associated protein" evidence="2">
    <location>
        <begin position="19"/>
        <end position="222"/>
    </location>
</feature>
<organism evidence="5 7">
    <name type="scientific">Methanohalophilus euhalobius</name>
    <dbReference type="NCBI Taxonomy" id="51203"/>
    <lineage>
        <taxon>Archaea</taxon>
        <taxon>Methanobacteriati</taxon>
        <taxon>Methanobacteriota</taxon>
        <taxon>Stenosarchaea group</taxon>
        <taxon>Methanomicrobia</taxon>
        <taxon>Methanosarcinales</taxon>
        <taxon>Methanosarcinaceae</taxon>
        <taxon>Methanohalophilus</taxon>
    </lineage>
</organism>
<gene>
    <name evidence="3" type="ORF">B0H22_10920</name>
    <name evidence="6" type="ORF">C7960_1779</name>
    <name evidence="4" type="ORF">EDD83_01615</name>
    <name evidence="5" type="ORF">SAMN06295989_10651</name>
</gene>
<evidence type="ECO:0000313" key="3">
    <source>
        <dbReference type="EMBL" id="PQV42083.1"/>
    </source>
</evidence>
<reference evidence="5" key="1">
    <citation type="submission" date="2017-09" db="EMBL/GenBank/DDBJ databases">
        <authorList>
            <person name="Ehlers B."/>
            <person name="Leendertz F.H."/>
        </authorList>
    </citation>
    <scope>NUCLEOTIDE SEQUENCE [LARGE SCALE GENOMIC DNA]</scope>
    <source>
        <strain evidence="5">WG-1MB</strain>
    </source>
</reference>
<evidence type="ECO:0000259" key="2">
    <source>
        <dbReference type="Pfam" id="PF03787"/>
    </source>
</evidence>
<dbReference type="CDD" id="cd09726">
    <property type="entry name" value="RAMP_I_III"/>
    <property type="match status" value="1"/>
</dbReference>
<dbReference type="Pfam" id="PF03787">
    <property type="entry name" value="RAMPs"/>
    <property type="match status" value="2"/>
</dbReference>
<sequence length="451" mass="50411">MIVTDYSIFQNRWQITARLTLVTPLRIGGGQNAGAYSLSQSPVLLSYDAQTKKPDPYIPGSSLKGVLRSTVERIIRTFNENKSCIAVSNKRDNNLLCGKEDCIPCSIFGSQKEGASIRVQDAHLSDELNQNLALGERPHCATRYKKRGHEYVMQTRKKGNGQVPNANPRFEEIVTANNSFDVTINLDNANEQEVGFVLLALNEFNHKRCCLGGGTSRGNGFVDVNRVRVAKKSVDNDDDALFQVKTEQMDPIMFCNAAKKYLKNIDNGEDTCRRDFDVYYRAYSTDKLEGNVVVPYEIITTKDFQMPGADEATVTNQGVPIIPGSTIKGYLRHTLISKGEDADTIDELFGASVGNNQHRSRILISDAFPLEQFASSDMIPANTRLKLWMVFDNIERHEVELISNILKKECTITGKSVADPNKTGKSSRNVVRFHPVLPEKFEANKFLELMV</sequence>
<dbReference type="PANTHER" id="PTHR35579">
    <property type="entry name" value="CRISPR SYSTEM CMS ENDORIBONUCLEASE CSM3"/>
    <property type="match status" value="1"/>
</dbReference>
<evidence type="ECO:0000256" key="1">
    <source>
        <dbReference type="ARBA" id="ARBA00023118"/>
    </source>
</evidence>
<feature type="domain" description="CRISPR type III-associated protein" evidence="2">
    <location>
        <begin position="314"/>
        <end position="372"/>
    </location>
</feature>
<evidence type="ECO:0000313" key="5">
    <source>
        <dbReference type="EMBL" id="SNY16751.1"/>
    </source>
</evidence>
<dbReference type="PANTHER" id="PTHR35579:SF3">
    <property type="entry name" value="CRISPR SYSTEM CMS ENDORIBONUCLEASE CSM3"/>
    <property type="match status" value="1"/>
</dbReference>
<proteinExistence type="predicted"/>
<dbReference type="Proteomes" id="UP000273978">
    <property type="component" value="Unassembled WGS sequence"/>
</dbReference>
<accession>A0A285G2T5</accession>
<evidence type="ECO:0000313" key="8">
    <source>
        <dbReference type="Proteomes" id="UP000251060"/>
    </source>
</evidence>
<dbReference type="InterPro" id="IPR052216">
    <property type="entry name" value="CRISPR_Csm3_endoribonuclease"/>
</dbReference>
<protein>
    <submittedName>
        <fullName evidence="5">CRISPR-associated protein Csm3</fullName>
    </submittedName>
</protein>
<dbReference type="Proteomes" id="UP000251060">
    <property type="component" value="Unassembled WGS sequence"/>
</dbReference>
<dbReference type="EMBL" id="OBDR01000006">
    <property type="protein sequence ID" value="SNY16751.1"/>
    <property type="molecule type" value="Genomic_DNA"/>
</dbReference>
<reference evidence="4 9" key="3">
    <citation type="submission" date="2018-10" db="EMBL/GenBank/DDBJ databases">
        <title>Cultivation of a novel Methanohalophilus strain from Kebrit Deep of the Red Sea and a genomic comparison of members of the genus Methanohalophilus.</title>
        <authorList>
            <person name="Guan Y."/>
            <person name="Ngugi D.K."/>
            <person name="Stingl U."/>
        </authorList>
    </citation>
    <scope>NUCLEOTIDE SEQUENCE [LARGE SCALE GENOMIC DNA]</scope>
    <source>
        <strain evidence="4 9">DSM 10369</strain>
    </source>
</reference>
<dbReference type="GO" id="GO:0051607">
    <property type="term" value="P:defense response to virus"/>
    <property type="evidence" value="ECO:0007669"/>
    <property type="project" value="UniProtKB-KW"/>
</dbReference>
<dbReference type="EMBL" id="SMMS01000001">
    <property type="protein sequence ID" value="TCL12516.1"/>
    <property type="molecule type" value="Genomic_DNA"/>
</dbReference>
<name>A0A285G2T5_9EURY</name>
<evidence type="ECO:0000313" key="6">
    <source>
        <dbReference type="EMBL" id="TCL12516.1"/>
    </source>
</evidence>
<dbReference type="AlphaFoldDB" id="A0A285G2T5"/>
<reference evidence="6 10" key="4">
    <citation type="submission" date="2019-03" db="EMBL/GenBank/DDBJ databases">
        <title>Subsurface microbial communities from deep shales in Ohio and West Virginia, USA.</title>
        <authorList>
            <person name="Wrighton K."/>
        </authorList>
    </citation>
    <scope>NUCLEOTIDE SEQUENCE [LARGE SCALE GENOMIC DNA]</scope>
    <source>
        <strain evidence="3 8">DSM 10369</strain>
        <strain evidence="6 10">WG1_MB</strain>
    </source>
</reference>
<evidence type="ECO:0000313" key="4">
    <source>
        <dbReference type="EMBL" id="RNI12285.1"/>
    </source>
</evidence>
<evidence type="ECO:0000313" key="7">
    <source>
        <dbReference type="Proteomes" id="UP000217726"/>
    </source>
</evidence>
<dbReference type="InterPro" id="IPR005537">
    <property type="entry name" value="RAMP_III_fam"/>
</dbReference>
<evidence type="ECO:0000313" key="10">
    <source>
        <dbReference type="Proteomes" id="UP000295404"/>
    </source>
</evidence>
<keyword evidence="7" id="KW-1185">Reference proteome</keyword>
<dbReference type="EMBL" id="PVBU01000009">
    <property type="protein sequence ID" value="PQV42083.1"/>
    <property type="molecule type" value="Genomic_DNA"/>
</dbReference>
<dbReference type="Proteomes" id="UP000295404">
    <property type="component" value="Unassembled WGS sequence"/>
</dbReference>